<feature type="active site" evidence="13">
    <location>
        <position position="234"/>
    </location>
</feature>
<dbReference type="Pfam" id="PF13396">
    <property type="entry name" value="PLDc_N"/>
    <property type="match status" value="1"/>
</dbReference>
<evidence type="ECO:0000256" key="3">
    <source>
        <dbReference type="ARBA" id="ARBA00022516"/>
    </source>
</evidence>
<dbReference type="GO" id="GO:0032049">
    <property type="term" value="P:cardiolipin biosynthetic process"/>
    <property type="evidence" value="ECO:0007669"/>
    <property type="project" value="UniProtKB-UniRule"/>
</dbReference>
<evidence type="ECO:0000256" key="4">
    <source>
        <dbReference type="ARBA" id="ARBA00022679"/>
    </source>
</evidence>
<dbReference type="EMBL" id="CP014567">
    <property type="protein sequence ID" value="AVI06875.1"/>
    <property type="molecule type" value="Genomic_DNA"/>
</dbReference>
<evidence type="ECO:0000256" key="7">
    <source>
        <dbReference type="ARBA" id="ARBA00022989"/>
    </source>
</evidence>
<keyword evidence="10 13" id="KW-0594">Phospholipid biosynthesis</keyword>
<dbReference type="HAMAP" id="MF_01916">
    <property type="entry name" value="Cardiolipin_synth_Cls"/>
    <property type="match status" value="1"/>
</dbReference>
<evidence type="ECO:0000256" key="14">
    <source>
        <dbReference type="NCBIfam" id="TIGR04265"/>
    </source>
</evidence>
<feature type="active site" evidence="13">
    <location>
        <position position="236"/>
    </location>
</feature>
<dbReference type="PANTHER" id="PTHR21248">
    <property type="entry name" value="CARDIOLIPIN SYNTHASE"/>
    <property type="match status" value="1"/>
</dbReference>
<proteinExistence type="inferred from homology"/>
<dbReference type="SUPFAM" id="SSF56024">
    <property type="entry name" value="Phospholipase D/nuclease"/>
    <property type="match status" value="2"/>
</dbReference>
<keyword evidence="8 13" id="KW-0443">Lipid metabolism</keyword>
<dbReference type="InterPro" id="IPR001736">
    <property type="entry name" value="PLipase_D/transphosphatidylase"/>
</dbReference>
<reference evidence="15" key="1">
    <citation type="submission" date="2016-02" db="EMBL/GenBank/DDBJ databases">
        <title>Genomic sequence of a clinical Staphylococcus hominis isolate.</title>
        <authorList>
            <person name="McClure J.M."/>
            <person name="Zhang K."/>
        </authorList>
    </citation>
    <scope>NUCLEOTIDE SEQUENCE</scope>
    <source>
        <strain evidence="15">C34847</strain>
    </source>
</reference>
<keyword evidence="9 13" id="KW-0472">Membrane</keyword>
<dbReference type="InterPro" id="IPR025202">
    <property type="entry name" value="PLD-like_dom"/>
</dbReference>
<keyword evidence="3 13" id="KW-0444">Lipid biosynthesis</keyword>
<feature type="active site" evidence="13">
    <location>
        <position position="414"/>
    </location>
</feature>
<evidence type="ECO:0000256" key="1">
    <source>
        <dbReference type="ARBA" id="ARBA00004651"/>
    </source>
</evidence>
<dbReference type="PROSITE" id="PS50035">
    <property type="entry name" value="PLD"/>
    <property type="match status" value="2"/>
</dbReference>
<dbReference type="FunFam" id="3.30.870.10:FF:000014">
    <property type="entry name" value="Cardiolipin synthase"/>
    <property type="match status" value="1"/>
</dbReference>
<evidence type="ECO:0000256" key="9">
    <source>
        <dbReference type="ARBA" id="ARBA00023136"/>
    </source>
</evidence>
<dbReference type="SMART" id="SM00155">
    <property type="entry name" value="PLDc"/>
    <property type="match status" value="2"/>
</dbReference>
<feature type="transmembrane region" description="Helical" evidence="13">
    <location>
        <begin position="45"/>
        <end position="66"/>
    </location>
</feature>
<feature type="active site" evidence="13">
    <location>
        <position position="419"/>
    </location>
</feature>
<organism evidence="15">
    <name type="scientific">Staphylococcus hominis</name>
    <dbReference type="NCBI Taxonomy" id="1290"/>
    <lineage>
        <taxon>Bacteria</taxon>
        <taxon>Bacillati</taxon>
        <taxon>Bacillota</taxon>
        <taxon>Bacilli</taxon>
        <taxon>Bacillales</taxon>
        <taxon>Staphylococcaceae</taxon>
        <taxon>Staphylococcus</taxon>
    </lineage>
</organism>
<keyword evidence="11 13" id="KW-1208">Phospholipid metabolism</keyword>
<keyword evidence="6" id="KW-0677">Repeat</keyword>
<dbReference type="CDD" id="cd09110">
    <property type="entry name" value="PLDc_CLS_1"/>
    <property type="match status" value="1"/>
</dbReference>
<dbReference type="RefSeq" id="WP_017174787.1">
    <property type="nucleotide sequence ID" value="NZ_CP014567.1"/>
</dbReference>
<sequence>MVEIVQLSFSYSSLIINIILITAFILNLIFAFIIIFMERRSAGSIWAWLLVLVFLPIVGFILYLLLGRQIQRKHIFKLKKEDRKGLAMIVDEQLNALEKDDFSKGNHQIVKFKEMVHMLLYNNAAFLTTDNSIKIFTDGHAKFDALIEDIQNAKDYIHIQYYIFKSDGLGRRILKALEDRLEDGIEVKMLYDDMGSRTLRKKDLKQFKDKGGHAEAFFPSKLPLINLRMNNRNHRKIVIIDGKIGYVGGFNVGDEYLGKDKKFGYWRDTHLRLEGDSVNALELRFILDWNSQSTRDNIRYEDRYFPDVDSGGEIGVQIASSGPDEDWEQIKYGYLKMIMSAKHSIYIQSPYFIPDQAFIDAIKIAALGGVEVNLMIPCKPDHPFVYWATLKNAASLLDAGVKIYQYNNGFLHSKTLIVDDEIATVGTANMDNRSFTLNFEVNAFIYDEDISLQLKKAFIKDMKVSYELTKELYNQRSTWIKFKEGISQLLSPIL</sequence>
<dbReference type="GO" id="GO:0005886">
    <property type="term" value="C:plasma membrane"/>
    <property type="evidence" value="ECO:0007669"/>
    <property type="project" value="UniProtKB-SubCell"/>
</dbReference>
<protein>
    <recommendedName>
        <fullName evidence="13 14">Cardiolipin synthase</fullName>
        <shortName evidence="13">CL synthase</shortName>
        <ecNumber evidence="13 14">2.7.8.-</ecNumber>
    </recommendedName>
</protein>
<comment type="similarity">
    <text evidence="13">Belongs to the phospholipase D family. Cardiolipin synthase subfamily.</text>
</comment>
<evidence type="ECO:0000256" key="12">
    <source>
        <dbReference type="ARBA" id="ARBA00057569"/>
    </source>
</evidence>
<dbReference type="EC" id="2.7.8.-" evidence="13 14"/>
<dbReference type="Pfam" id="PF13091">
    <property type="entry name" value="PLDc_2"/>
    <property type="match status" value="2"/>
</dbReference>
<name>A0A3S7GWR5_STAHO</name>
<keyword evidence="7 13" id="KW-1133">Transmembrane helix</keyword>
<accession>A0A3S7GWR5</accession>
<evidence type="ECO:0000256" key="2">
    <source>
        <dbReference type="ARBA" id="ARBA00022475"/>
    </source>
</evidence>
<evidence type="ECO:0000313" key="15">
    <source>
        <dbReference type="EMBL" id="AVI06875.1"/>
    </source>
</evidence>
<dbReference type="AlphaFoldDB" id="A0A3S7GWR5"/>
<dbReference type="PANTHER" id="PTHR21248:SF22">
    <property type="entry name" value="PHOSPHOLIPASE D"/>
    <property type="match status" value="1"/>
</dbReference>
<dbReference type="GO" id="GO:0008808">
    <property type="term" value="F:cardiolipin synthase activity"/>
    <property type="evidence" value="ECO:0007669"/>
    <property type="project" value="UniProtKB-UniRule"/>
</dbReference>
<feature type="transmembrane region" description="Helical" evidence="13">
    <location>
        <begin position="14"/>
        <end position="36"/>
    </location>
</feature>
<dbReference type="InterPro" id="IPR022924">
    <property type="entry name" value="Cardiolipin_synthase"/>
</dbReference>
<dbReference type="CDD" id="cd09112">
    <property type="entry name" value="PLDc_CLS_2"/>
    <property type="match status" value="1"/>
</dbReference>
<evidence type="ECO:0000256" key="5">
    <source>
        <dbReference type="ARBA" id="ARBA00022692"/>
    </source>
</evidence>
<keyword evidence="2 13" id="KW-1003">Cell membrane</keyword>
<comment type="function">
    <text evidence="12 13">Catalyzes the reversible phosphatidyl group transfer from one phosphatidylglycerol molecule to another to form cardiolipin (CL) (diphosphatidylglycerol) and glycerol.</text>
</comment>
<evidence type="ECO:0000256" key="11">
    <source>
        <dbReference type="ARBA" id="ARBA00023264"/>
    </source>
</evidence>
<gene>
    <name evidence="15" type="ORF">AZE34_08885</name>
</gene>
<evidence type="ECO:0000256" key="8">
    <source>
        <dbReference type="ARBA" id="ARBA00023098"/>
    </source>
</evidence>
<evidence type="ECO:0000256" key="10">
    <source>
        <dbReference type="ARBA" id="ARBA00023209"/>
    </source>
</evidence>
<comment type="catalytic activity">
    <reaction evidence="13">
        <text>2 a 1,2-diacyl-sn-glycero-3-phospho-(1'-sn-glycerol) = a cardiolipin + glycerol</text>
        <dbReference type="Rhea" id="RHEA:31451"/>
        <dbReference type="ChEBI" id="CHEBI:17754"/>
        <dbReference type="ChEBI" id="CHEBI:62237"/>
        <dbReference type="ChEBI" id="CHEBI:64716"/>
    </reaction>
</comment>
<keyword evidence="4 13" id="KW-0808">Transferase</keyword>
<feature type="active site" evidence="13">
    <location>
        <position position="412"/>
    </location>
</feature>
<keyword evidence="5 13" id="KW-0812">Transmembrane</keyword>
<dbReference type="InterPro" id="IPR027379">
    <property type="entry name" value="CLS_N"/>
</dbReference>
<dbReference type="Gene3D" id="3.30.870.10">
    <property type="entry name" value="Endonuclease Chain A"/>
    <property type="match status" value="2"/>
</dbReference>
<feature type="active site" evidence="13">
    <location>
        <position position="241"/>
    </location>
</feature>
<dbReference type="NCBIfam" id="TIGR04265">
    <property type="entry name" value="bac_cardiolipin"/>
    <property type="match status" value="1"/>
</dbReference>
<dbReference type="FunFam" id="3.30.870.10:FF:000021">
    <property type="entry name" value="Cardiolipin synthase"/>
    <property type="match status" value="1"/>
</dbReference>
<comment type="subcellular location">
    <subcellularLocation>
        <location evidence="1 13">Cell membrane</location>
        <topology evidence="1 13">Multi-pass membrane protein</topology>
    </subcellularLocation>
</comment>
<evidence type="ECO:0000256" key="6">
    <source>
        <dbReference type="ARBA" id="ARBA00022737"/>
    </source>
</evidence>
<dbReference type="InterPro" id="IPR030874">
    <property type="entry name" value="Cardiolipin_synth_Firmi"/>
</dbReference>
<evidence type="ECO:0000256" key="13">
    <source>
        <dbReference type="HAMAP-Rule" id="MF_01916"/>
    </source>
</evidence>